<dbReference type="CDD" id="cd07438">
    <property type="entry name" value="PHP_HisPPase_AMP"/>
    <property type="match status" value="1"/>
</dbReference>
<dbReference type="PANTHER" id="PTHR42924:SF3">
    <property type="entry name" value="POLYMERASE_HISTIDINOL PHOSPHATASE N-TERMINAL DOMAIN-CONTAINING PROTEIN"/>
    <property type="match status" value="1"/>
</dbReference>
<dbReference type="InterPro" id="IPR004013">
    <property type="entry name" value="PHP_dom"/>
</dbReference>
<dbReference type="SMART" id="SM00481">
    <property type="entry name" value="POLIIIAc"/>
    <property type="match status" value="1"/>
</dbReference>
<dbReference type="AlphaFoldDB" id="A0A1U7HMJ0"/>
<dbReference type="InterPro" id="IPR016195">
    <property type="entry name" value="Pol/histidinol_Pase-like"/>
</dbReference>
<proteinExistence type="predicted"/>
<dbReference type="GO" id="GO:0035312">
    <property type="term" value="F:5'-3' DNA exonuclease activity"/>
    <property type="evidence" value="ECO:0007669"/>
    <property type="project" value="TreeGrafter"/>
</dbReference>
<evidence type="ECO:0000313" key="3">
    <source>
        <dbReference type="Proteomes" id="UP000186868"/>
    </source>
</evidence>
<comment type="caution">
    <text evidence="2">The sequence shown here is derived from an EMBL/GenBank/DDBJ whole genome shotgun (WGS) entry which is preliminary data.</text>
</comment>
<dbReference type="SUPFAM" id="SSF89550">
    <property type="entry name" value="PHP domain-like"/>
    <property type="match status" value="1"/>
</dbReference>
<sequence>MTLNLVVSPINELDAQNTQALAEVWDTIHLESCPYHYNFHMHTICSDGQLTPEALMEQAFTIGLKGMAITDHHSVRGYRVAQRWLDRIRSQQPKSRLPHLWTGIEVTSQLLGTEVHILGYGFDPDRPVMQPYLQGDRPSGSDANADRVIAAIHEAGGLTILAHPARYHRPADELIPAAAEIGVDGVEAYYAYNNPKPWRASLKETEKVKYLSEIYDLYTTCGTDTHGMSLLQRI</sequence>
<evidence type="ECO:0000313" key="2">
    <source>
        <dbReference type="EMBL" id="OKH24779.1"/>
    </source>
</evidence>
<dbReference type="PANTHER" id="PTHR42924">
    <property type="entry name" value="EXONUCLEASE"/>
    <property type="match status" value="1"/>
</dbReference>
<feature type="domain" description="Polymerase/histidinol phosphatase N-terminal" evidence="1">
    <location>
        <begin position="37"/>
        <end position="110"/>
    </location>
</feature>
<reference evidence="2 3" key="1">
    <citation type="submission" date="2016-11" db="EMBL/GenBank/DDBJ databases">
        <title>Draft Genome Sequences of Nine Cyanobacterial Strains from Diverse Habitats.</title>
        <authorList>
            <person name="Zhu T."/>
            <person name="Hou S."/>
            <person name="Lu X."/>
            <person name="Hess W.R."/>
        </authorList>
    </citation>
    <scope>NUCLEOTIDE SEQUENCE [LARGE SCALE GENOMIC DNA]</scope>
    <source>
        <strain evidence="2 3">NIES-593</strain>
    </source>
</reference>
<keyword evidence="3" id="KW-1185">Reference proteome</keyword>
<dbReference type="STRING" id="1921803.NIES593_06055"/>
<name>A0A1U7HMJ0_9CYAN</name>
<dbReference type="GO" id="GO:0004534">
    <property type="term" value="F:5'-3' RNA exonuclease activity"/>
    <property type="evidence" value="ECO:0007669"/>
    <property type="project" value="TreeGrafter"/>
</dbReference>
<dbReference type="EMBL" id="MRCB01000005">
    <property type="protein sequence ID" value="OKH24779.1"/>
    <property type="molecule type" value="Genomic_DNA"/>
</dbReference>
<dbReference type="Proteomes" id="UP000186868">
    <property type="component" value="Unassembled WGS sequence"/>
</dbReference>
<evidence type="ECO:0000259" key="1">
    <source>
        <dbReference type="SMART" id="SM00481"/>
    </source>
</evidence>
<dbReference type="OrthoDB" id="9804333at2"/>
<dbReference type="InterPro" id="IPR003141">
    <property type="entry name" value="Pol/His_phosphatase_N"/>
</dbReference>
<organism evidence="2 3">
    <name type="scientific">Hydrococcus rivularis NIES-593</name>
    <dbReference type="NCBI Taxonomy" id="1921803"/>
    <lineage>
        <taxon>Bacteria</taxon>
        <taxon>Bacillati</taxon>
        <taxon>Cyanobacteriota</taxon>
        <taxon>Cyanophyceae</taxon>
        <taxon>Pleurocapsales</taxon>
        <taxon>Hydrococcaceae</taxon>
        <taxon>Hydrococcus</taxon>
    </lineage>
</organism>
<dbReference type="RefSeq" id="WP_073598729.1">
    <property type="nucleotide sequence ID" value="NZ_MRCB01000005.1"/>
</dbReference>
<gene>
    <name evidence="2" type="ORF">NIES593_06055</name>
</gene>
<dbReference type="Gene3D" id="3.20.20.140">
    <property type="entry name" value="Metal-dependent hydrolases"/>
    <property type="match status" value="1"/>
</dbReference>
<protein>
    <submittedName>
        <fullName evidence="2">Phosphatase</fullName>
    </submittedName>
</protein>
<accession>A0A1U7HMJ0</accession>
<dbReference type="InterPro" id="IPR052018">
    <property type="entry name" value="PHP_domain"/>
</dbReference>
<dbReference type="Pfam" id="PF02811">
    <property type="entry name" value="PHP"/>
    <property type="match status" value="1"/>
</dbReference>